<dbReference type="CDD" id="cd01483">
    <property type="entry name" value="E1_enzyme_family"/>
    <property type="match status" value="1"/>
</dbReference>
<keyword evidence="3" id="KW-0548">Nucleotidyltransferase</keyword>
<dbReference type="InterPro" id="IPR046741">
    <property type="entry name" value="DUF6791"/>
</dbReference>
<evidence type="ECO:0000313" key="4">
    <source>
        <dbReference type="Proteomes" id="UP000604661"/>
    </source>
</evidence>
<dbReference type="Pfam" id="PF20590">
    <property type="entry name" value="DUF6791"/>
    <property type="match status" value="1"/>
</dbReference>
<dbReference type="InterPro" id="IPR000594">
    <property type="entry name" value="ThiF_NAD_FAD-bd"/>
</dbReference>
<dbReference type="Pfam" id="PF00899">
    <property type="entry name" value="ThiF"/>
    <property type="match status" value="1"/>
</dbReference>
<comment type="caution">
    <text evidence="3">The sequence shown here is derived from an EMBL/GenBank/DDBJ whole genome shotgun (WGS) entry which is preliminary data.</text>
</comment>
<dbReference type="Gene3D" id="3.40.50.720">
    <property type="entry name" value="NAD(P)-binding Rossmann-like Domain"/>
    <property type="match status" value="1"/>
</dbReference>
<gene>
    <name evidence="3" type="ORF">H6G95_08600</name>
</gene>
<dbReference type="Proteomes" id="UP000604661">
    <property type="component" value="Unassembled WGS sequence"/>
</dbReference>
<organism evidence="3 4">
    <name type="scientific">Nostoc linckia FACHB-391</name>
    <dbReference type="NCBI Taxonomy" id="2692906"/>
    <lineage>
        <taxon>Bacteria</taxon>
        <taxon>Bacillati</taxon>
        <taxon>Cyanobacteriota</taxon>
        <taxon>Cyanophyceae</taxon>
        <taxon>Nostocales</taxon>
        <taxon>Nostocaceae</taxon>
        <taxon>Nostoc</taxon>
    </lineage>
</organism>
<feature type="domain" description="DUF6791" evidence="2">
    <location>
        <begin position="11"/>
        <end position="159"/>
    </location>
</feature>
<accession>A0ABR8ETG4</accession>
<dbReference type="NCBIfam" id="NF004805">
    <property type="entry name" value="PRK06153.1-4"/>
    <property type="match status" value="1"/>
</dbReference>
<dbReference type="SUPFAM" id="SSF69572">
    <property type="entry name" value="Activating enzymes of the ubiquitin-like proteins"/>
    <property type="match status" value="1"/>
</dbReference>
<keyword evidence="4" id="KW-1185">Reference proteome</keyword>
<dbReference type="RefSeq" id="WP_190895159.1">
    <property type="nucleotide sequence ID" value="NZ_JACJTE010000006.1"/>
</dbReference>
<dbReference type="NCBIfam" id="NF004804">
    <property type="entry name" value="PRK06153.1-3"/>
    <property type="match status" value="1"/>
</dbReference>
<evidence type="ECO:0000313" key="3">
    <source>
        <dbReference type="EMBL" id="MBD2560676.1"/>
    </source>
</evidence>
<evidence type="ECO:0000259" key="1">
    <source>
        <dbReference type="Pfam" id="PF00899"/>
    </source>
</evidence>
<keyword evidence="3" id="KW-0808">Transferase</keyword>
<protein>
    <submittedName>
        <fullName evidence="3">ThiF family adenylyltransferase</fullName>
    </submittedName>
</protein>
<proteinExistence type="predicted"/>
<dbReference type="InterPro" id="IPR035985">
    <property type="entry name" value="Ubiquitin-activating_enz"/>
</dbReference>
<feature type="domain" description="THIF-type NAD/FAD binding fold" evidence="1">
    <location>
        <begin position="171"/>
        <end position="299"/>
    </location>
</feature>
<sequence length="394" mass="44093">MSQQLISRSIDLKRLQDEGFDLEINSGYLLVKNIPYLNSNREIKYGMLVSELTLAGDVTTKPSTHVIEFGGDHPCHKDGTEITQIKHASTRKQLTQGVEVQHTFSSKPPQGYSNYYEKLTTYIAIISSPAQAIDPAVTAKNFSVIQSEEGESPFCYRDTASSRAGINLISQKLALEDVAIIGLGGTGTYVLDLVAKTPVKRVHLFDGDKLFQHNAFRSPGAPSIDELREIPYKVIYFKELYSKMHQGIVPHAFYIEDEISVNYLKKMKFVFLCLDRGTAKKLIIEKLEEFGIPFIDVGIGVNLVDESLGGILRVTTSTIEQREHINKRVSFSDNNGNNDYAQNIQIADLNALNAALAVIKWKKIFGFYRDFNGEHNTTYTIDGNTLINEDQLEG</sequence>
<dbReference type="GO" id="GO:0016779">
    <property type="term" value="F:nucleotidyltransferase activity"/>
    <property type="evidence" value="ECO:0007669"/>
    <property type="project" value="UniProtKB-KW"/>
</dbReference>
<reference evidence="3 4" key="1">
    <citation type="journal article" date="2020" name="ISME J.">
        <title>Comparative genomics reveals insights into cyanobacterial evolution and habitat adaptation.</title>
        <authorList>
            <person name="Chen M.Y."/>
            <person name="Teng W.K."/>
            <person name="Zhao L."/>
            <person name="Hu C.X."/>
            <person name="Zhou Y.K."/>
            <person name="Han B.P."/>
            <person name="Song L.R."/>
            <person name="Shu W.S."/>
        </authorList>
    </citation>
    <scope>NUCLEOTIDE SEQUENCE [LARGE SCALE GENOMIC DNA]</scope>
    <source>
        <strain evidence="3 4">FACHB-391</strain>
    </source>
</reference>
<evidence type="ECO:0000259" key="2">
    <source>
        <dbReference type="Pfam" id="PF20590"/>
    </source>
</evidence>
<name>A0ABR8ETG4_NOSLI</name>
<dbReference type="EMBL" id="JACJTE010000006">
    <property type="protein sequence ID" value="MBD2560676.1"/>
    <property type="molecule type" value="Genomic_DNA"/>
</dbReference>